<name>A0A431U861_9BACT</name>
<sequence length="231" mass="25283">MLDKNPIAEYPFTQADLWQRCLDLHTALDRDAAELAKRGVTPQRIQKFKDDTADFGEMEPDSVVQQEGAAVTEEKDAVRVALETAMQAVLGIVAMKHDPRTASYKRFGAANVPNLSDAKLHLAATMLVKQGRKYLEEYAEQGLTEALLTEVETQNAAFVESLADRKEAESTRSGATRARILFGNGLYRQLVQLCAAGDSYWKLTDATKAREYVVAPTPVAAPDAARPVVAG</sequence>
<reference evidence="1 2" key="1">
    <citation type="submission" date="2018-12" db="EMBL/GenBank/DDBJ databases">
        <title>Hymenobacter gummosus sp. nov., isolated from a spring.</title>
        <authorList>
            <person name="Nie L."/>
        </authorList>
    </citation>
    <scope>NUCLEOTIDE SEQUENCE [LARGE SCALE GENOMIC DNA]</scope>
    <source>
        <strain evidence="1 2">KCTC 52166</strain>
    </source>
</reference>
<keyword evidence="2" id="KW-1185">Reference proteome</keyword>
<dbReference type="AlphaFoldDB" id="A0A431U861"/>
<accession>A0A431U861</accession>
<dbReference type="EMBL" id="RXOF01000001">
    <property type="protein sequence ID" value="RTQ53460.1"/>
    <property type="molecule type" value="Genomic_DNA"/>
</dbReference>
<dbReference type="RefSeq" id="WP_126691387.1">
    <property type="nucleotide sequence ID" value="NZ_RXOF01000001.1"/>
</dbReference>
<gene>
    <name evidence="1" type="ORF">EJV47_01600</name>
</gene>
<comment type="caution">
    <text evidence="1">The sequence shown here is derived from an EMBL/GenBank/DDBJ whole genome shotgun (WGS) entry which is preliminary data.</text>
</comment>
<organism evidence="1 2">
    <name type="scientific">Hymenobacter gummosus</name>
    <dbReference type="NCBI Taxonomy" id="1776032"/>
    <lineage>
        <taxon>Bacteria</taxon>
        <taxon>Pseudomonadati</taxon>
        <taxon>Bacteroidota</taxon>
        <taxon>Cytophagia</taxon>
        <taxon>Cytophagales</taxon>
        <taxon>Hymenobacteraceae</taxon>
        <taxon>Hymenobacter</taxon>
    </lineage>
</organism>
<evidence type="ECO:0000313" key="1">
    <source>
        <dbReference type="EMBL" id="RTQ53460.1"/>
    </source>
</evidence>
<proteinExistence type="predicted"/>
<dbReference type="OrthoDB" id="1242093at2"/>
<evidence type="ECO:0000313" key="2">
    <source>
        <dbReference type="Proteomes" id="UP000282184"/>
    </source>
</evidence>
<protein>
    <submittedName>
        <fullName evidence="1">Uncharacterized protein</fullName>
    </submittedName>
</protein>
<dbReference type="Proteomes" id="UP000282184">
    <property type="component" value="Unassembled WGS sequence"/>
</dbReference>